<reference evidence="2 3" key="1">
    <citation type="submission" date="2020-08" db="EMBL/GenBank/DDBJ databases">
        <title>Genome Sequencing of Nocardia wallacei strain FMUON74 and assembly.</title>
        <authorList>
            <person name="Toyokawa M."/>
            <person name="Uesaka K."/>
        </authorList>
    </citation>
    <scope>NUCLEOTIDE SEQUENCE [LARGE SCALE GENOMIC DNA]</scope>
    <source>
        <strain evidence="2 3">FMUON74</strain>
    </source>
</reference>
<accession>A0A7G1KHM9</accession>
<dbReference type="GeneID" id="80345872"/>
<dbReference type="Gene3D" id="3.10.180.10">
    <property type="entry name" value="2,3-Dihydroxybiphenyl 1,2-Dioxygenase, domain 1"/>
    <property type="match status" value="1"/>
</dbReference>
<gene>
    <name evidence="2" type="primary">phnB_1</name>
    <name evidence="2" type="ORF">NWFMUON74_12710</name>
</gene>
<dbReference type="SUPFAM" id="SSF54593">
    <property type="entry name" value="Glyoxalase/Bleomycin resistance protein/Dihydroxybiphenyl dioxygenase"/>
    <property type="match status" value="1"/>
</dbReference>
<dbReference type="InterPro" id="IPR028973">
    <property type="entry name" value="PhnB-like"/>
</dbReference>
<dbReference type="Proteomes" id="UP000516173">
    <property type="component" value="Chromosome"/>
</dbReference>
<dbReference type="EMBL" id="AP023396">
    <property type="protein sequence ID" value="BCK53499.1"/>
    <property type="molecule type" value="Genomic_DNA"/>
</dbReference>
<dbReference type="InterPro" id="IPR004360">
    <property type="entry name" value="Glyas_Fos-R_dOase_dom"/>
</dbReference>
<dbReference type="PANTHER" id="PTHR33990">
    <property type="entry name" value="PROTEIN YJDN-RELATED"/>
    <property type="match status" value="1"/>
</dbReference>
<dbReference type="RefSeq" id="WP_187687031.1">
    <property type="nucleotide sequence ID" value="NZ_AP023396.1"/>
</dbReference>
<organism evidence="2 3">
    <name type="scientific">Nocardia wallacei</name>
    <dbReference type="NCBI Taxonomy" id="480035"/>
    <lineage>
        <taxon>Bacteria</taxon>
        <taxon>Bacillati</taxon>
        <taxon>Actinomycetota</taxon>
        <taxon>Actinomycetes</taxon>
        <taxon>Mycobacteriales</taxon>
        <taxon>Nocardiaceae</taxon>
        <taxon>Nocardia</taxon>
    </lineage>
</organism>
<dbReference type="KEGG" id="nwl:NWFMUON74_12710"/>
<keyword evidence="3" id="KW-1185">Reference proteome</keyword>
<dbReference type="PANTHER" id="PTHR33990:SF1">
    <property type="entry name" value="PROTEIN YJDN"/>
    <property type="match status" value="1"/>
</dbReference>
<proteinExistence type="predicted"/>
<evidence type="ECO:0000259" key="1">
    <source>
        <dbReference type="Pfam" id="PF00903"/>
    </source>
</evidence>
<feature type="domain" description="Glyoxalase/fosfomycin resistance/dioxygenase" evidence="1">
    <location>
        <begin position="5"/>
        <end position="133"/>
    </location>
</feature>
<sequence>MTAVNPYLIFNGNAEEAFTFYQSVLGGELQLIRFSEMGDGGNLPDEAKNLIAHAALPLRGTDHLLMASDAPPGETVNTANPGYAVSLEVDSREEAERIFRELSAGGEVTMPIGKTEWAEVFGMATDKFAVPWMVGYTGSAQS</sequence>
<evidence type="ECO:0000313" key="2">
    <source>
        <dbReference type="EMBL" id="BCK53499.1"/>
    </source>
</evidence>
<dbReference type="Pfam" id="PF00903">
    <property type="entry name" value="Glyoxalase"/>
    <property type="match status" value="1"/>
</dbReference>
<name>A0A7G1KHM9_9NOCA</name>
<protein>
    <submittedName>
        <fullName evidence="2">VOC family protein</fullName>
    </submittedName>
</protein>
<dbReference type="AlphaFoldDB" id="A0A7G1KHM9"/>
<dbReference type="InterPro" id="IPR029068">
    <property type="entry name" value="Glyas_Bleomycin-R_OHBP_Dase"/>
</dbReference>
<evidence type="ECO:0000313" key="3">
    <source>
        <dbReference type="Proteomes" id="UP000516173"/>
    </source>
</evidence>
<dbReference type="CDD" id="cd06588">
    <property type="entry name" value="PhnB_like"/>
    <property type="match status" value="1"/>
</dbReference>